<dbReference type="SUPFAM" id="SSF52518">
    <property type="entry name" value="Thiamin diphosphate-binding fold (THDP-binding)"/>
    <property type="match status" value="2"/>
</dbReference>
<dbReference type="PROSITE" id="PS60002">
    <property type="entry name" value="PHOSPHOKETOLASE_1"/>
    <property type="match status" value="1"/>
</dbReference>
<dbReference type="InterPro" id="IPR019790">
    <property type="entry name" value="Xul5P/Fru6P_PKetolase_CS"/>
</dbReference>
<dbReference type="InterPro" id="IPR019789">
    <property type="entry name" value="Xul5P/Fru6P_PKetolase_ThDP_BS"/>
</dbReference>
<proteinExistence type="inferred from homology"/>
<dbReference type="InterPro" id="IPR018969">
    <property type="entry name" value="Xul5P/Fru6P_PKetolase_C"/>
</dbReference>
<dbReference type="InterPro" id="IPR009014">
    <property type="entry name" value="Transketo_C/PFOR_II"/>
</dbReference>
<dbReference type="PIRSF" id="PIRSF017245">
    <property type="entry name" value="Phosphoketolase"/>
    <property type="match status" value="1"/>
</dbReference>
<comment type="similarity">
    <text evidence="2">Belongs to the XFP family.</text>
</comment>
<reference evidence="7 8" key="1">
    <citation type="submission" date="2024-03" db="EMBL/GenBank/DDBJ databases">
        <title>Genome-scale model development and genomic sequencing of the oleaginous clade Lipomyces.</title>
        <authorList>
            <consortium name="Lawrence Berkeley National Laboratory"/>
            <person name="Czajka J.J."/>
            <person name="Han Y."/>
            <person name="Kim J."/>
            <person name="Mondo S.J."/>
            <person name="Hofstad B.A."/>
            <person name="Robles A."/>
            <person name="Haridas S."/>
            <person name="Riley R."/>
            <person name="LaButti K."/>
            <person name="Pangilinan J."/>
            <person name="Andreopoulos W."/>
            <person name="Lipzen A."/>
            <person name="Yan J."/>
            <person name="Wang M."/>
            <person name="Ng V."/>
            <person name="Grigoriev I.V."/>
            <person name="Spatafora J.W."/>
            <person name="Magnuson J.K."/>
            <person name="Baker S.E."/>
            <person name="Pomraning K.R."/>
        </authorList>
    </citation>
    <scope>NUCLEOTIDE SEQUENCE [LARGE SCALE GENOMIC DNA]</scope>
    <source>
        <strain evidence="7 8">Phaff 52-87</strain>
    </source>
</reference>
<keyword evidence="4" id="KW-0456">Lyase</keyword>
<dbReference type="Gene3D" id="3.40.50.920">
    <property type="match status" value="1"/>
</dbReference>
<evidence type="ECO:0000313" key="7">
    <source>
        <dbReference type="EMBL" id="KAK7205056.1"/>
    </source>
</evidence>
<evidence type="ECO:0000256" key="3">
    <source>
        <dbReference type="ARBA" id="ARBA00023052"/>
    </source>
</evidence>
<dbReference type="InterPro" id="IPR018970">
    <property type="entry name" value="Xul5P/Fru6P_PKetolase_N"/>
</dbReference>
<accession>A0ABR1F5D6</accession>
<evidence type="ECO:0000259" key="6">
    <source>
        <dbReference type="Pfam" id="PF09364"/>
    </source>
</evidence>
<dbReference type="PANTHER" id="PTHR31273">
    <property type="entry name" value="PHOSPHOKETOLASE-RELATED"/>
    <property type="match status" value="1"/>
</dbReference>
<keyword evidence="8" id="KW-1185">Reference proteome</keyword>
<evidence type="ECO:0000313" key="8">
    <source>
        <dbReference type="Proteomes" id="UP001498771"/>
    </source>
</evidence>
<keyword evidence="3" id="KW-0786">Thiamine pyrophosphate</keyword>
<name>A0ABR1F5D6_9ASCO</name>
<feature type="domain" description="Xylulose 5-phosphate/Fructose 6-phosphate phosphoketolase N-terminal" evidence="6">
    <location>
        <begin position="45"/>
        <end position="398"/>
    </location>
</feature>
<dbReference type="Pfam" id="PF09363">
    <property type="entry name" value="XFP_C"/>
    <property type="match status" value="1"/>
</dbReference>
<organism evidence="7 8">
    <name type="scientific">Myxozyma melibiosi</name>
    <dbReference type="NCBI Taxonomy" id="54550"/>
    <lineage>
        <taxon>Eukaryota</taxon>
        <taxon>Fungi</taxon>
        <taxon>Dikarya</taxon>
        <taxon>Ascomycota</taxon>
        <taxon>Saccharomycotina</taxon>
        <taxon>Lipomycetes</taxon>
        <taxon>Lipomycetales</taxon>
        <taxon>Lipomycetaceae</taxon>
        <taxon>Myxozyma</taxon>
    </lineage>
</organism>
<dbReference type="InterPro" id="IPR005593">
    <property type="entry name" value="Xul5P/Fru6P_PKetolase"/>
</dbReference>
<feature type="domain" description="Xylulose 5-phosphate/Fructose 6-phosphate phosphoketolase C-terminal" evidence="5">
    <location>
        <begin position="603"/>
        <end position="806"/>
    </location>
</feature>
<comment type="caution">
    <text evidence="7">The sequence shown here is derived from an EMBL/GenBank/DDBJ whole genome shotgun (WGS) entry which is preliminary data.</text>
</comment>
<dbReference type="RefSeq" id="XP_064768089.1">
    <property type="nucleotide sequence ID" value="XM_064914490.1"/>
</dbReference>
<evidence type="ECO:0000256" key="4">
    <source>
        <dbReference type="ARBA" id="ARBA00023239"/>
    </source>
</evidence>
<dbReference type="EMBL" id="JBBJBU010000006">
    <property type="protein sequence ID" value="KAK7205056.1"/>
    <property type="molecule type" value="Genomic_DNA"/>
</dbReference>
<evidence type="ECO:0000256" key="2">
    <source>
        <dbReference type="ARBA" id="ARBA00005623"/>
    </source>
</evidence>
<dbReference type="InterPro" id="IPR029061">
    <property type="entry name" value="THDP-binding"/>
</dbReference>
<dbReference type="PROSITE" id="PS60003">
    <property type="entry name" value="PHOSPHOKETOLASE_2"/>
    <property type="match status" value="1"/>
</dbReference>
<sequence>MASLMIQIHEAANPSPDPSLLPEYVLDLGVKPAYKDFLPKDEHLALHKFQALSNYIASAMIFLKSDTLLENELTTDDIKSRLLGHFGTCPGLTLVYSHLNRLIVKYDLDMIYVVGPGHGAPAILANLWIEDSLGAFIPQYSADKTGLQKLIKSFSWPGGFPSHINAEVPGSIHEGGELGYSLAVAYGAIMDKPDLIVTCIVGDGESESGPLAAAWNSHKYIDPAESGAVIPILHANGFKISERTIPGTNDDKELIALYSGYGYQVTIVEDLTDINDQLAAALEWALAEIKSIQTAARSGKPIVKPRWPMIVLRTPKGYSGPKMLNGVPIEGSFHSHQVPLPEAKTDKVQFELLKEWLSSYDHNSLLTEAGEPIPEILSIVPKNPAKRMGQLKETYNGYTELVLPDWKPLAKEKGTQYSCMKAVGEYLDVAFVQNPKNLRLFSPDELVSNKLDAVFNHTNRDFQWDPETRAKGGRVTEILSEHCCQGWMQGYTLTGRVGVFPSYESFLGIIATMMVQYAKFMKMSKETKWRRDIGSLNYIETSTWARQEHNGFSHQNPAFIGTVIKVKSEAARIYLPPDANCFLSTIRHCLKSKNYVNLMVGSKAPTPVFLSADEAEAHTVAGASVWKFASTDNGVDPDVVLVGIGMEVTFEVIAAAALLKKHLPSLRVRVVNVTDLMILQPNGAHPHALSTQAFESLFTTDKPIHFNYHGYPTELKGLMFGHPNLDRVTVSGYDEEGTTTTPLSMMVLNSTDRWSVACKAVEGAAKSNAGVAVDSHVIISYLKHLRAKHQEYVKLYGKDPDGLYDTPEF</sequence>
<gene>
    <name evidence="7" type="ORF">BZA70DRAFT_295536</name>
</gene>
<dbReference type="Gene3D" id="3.40.50.970">
    <property type="match status" value="2"/>
</dbReference>
<dbReference type="GeneID" id="90040002"/>
<evidence type="ECO:0000256" key="1">
    <source>
        <dbReference type="ARBA" id="ARBA00001964"/>
    </source>
</evidence>
<dbReference type="PANTHER" id="PTHR31273:SF1">
    <property type="entry name" value="PHOSPHOKETOLASE-RELATED"/>
    <property type="match status" value="1"/>
</dbReference>
<evidence type="ECO:0000259" key="5">
    <source>
        <dbReference type="Pfam" id="PF09363"/>
    </source>
</evidence>
<dbReference type="SUPFAM" id="SSF52922">
    <property type="entry name" value="TK C-terminal domain-like"/>
    <property type="match status" value="1"/>
</dbReference>
<dbReference type="Pfam" id="PF03894">
    <property type="entry name" value="XFP"/>
    <property type="match status" value="1"/>
</dbReference>
<dbReference type="Proteomes" id="UP001498771">
    <property type="component" value="Unassembled WGS sequence"/>
</dbReference>
<dbReference type="Pfam" id="PF09364">
    <property type="entry name" value="XFP_N"/>
    <property type="match status" value="1"/>
</dbReference>
<comment type="cofactor">
    <cofactor evidence="1">
        <name>thiamine diphosphate</name>
        <dbReference type="ChEBI" id="CHEBI:58937"/>
    </cofactor>
</comment>
<protein>
    <submittedName>
        <fullName evidence="7">Phosphoketolase</fullName>
    </submittedName>
</protein>